<feature type="region of interest" description="Disordered" evidence="1">
    <location>
        <begin position="41"/>
        <end position="65"/>
    </location>
</feature>
<feature type="compositionally biased region" description="Polar residues" evidence="1">
    <location>
        <begin position="81"/>
        <end position="93"/>
    </location>
</feature>
<dbReference type="Proteomes" id="UP001220610">
    <property type="component" value="Chromosome"/>
</dbReference>
<dbReference type="EMBL" id="CP119311">
    <property type="protein sequence ID" value="WEK36958.1"/>
    <property type="molecule type" value="Genomic_DNA"/>
</dbReference>
<evidence type="ECO:0000256" key="1">
    <source>
        <dbReference type="SAM" id="MobiDB-lite"/>
    </source>
</evidence>
<feature type="region of interest" description="Disordered" evidence="1">
    <location>
        <begin position="78"/>
        <end position="125"/>
    </location>
</feature>
<reference evidence="3" key="1">
    <citation type="submission" date="2023-03" db="EMBL/GenBank/DDBJ databases">
        <title>Andean soil-derived lignocellulolytic bacterial consortium as a source of novel taxa and putative plastic-active enzymes.</title>
        <authorList>
            <person name="Diaz-Garcia L."/>
            <person name="Chuvochina M."/>
            <person name="Feuerriegel G."/>
            <person name="Bunk B."/>
            <person name="Sproer C."/>
            <person name="Streit W.R."/>
            <person name="Rodriguez L.M."/>
            <person name="Overmann J."/>
            <person name="Jimenez D.J."/>
        </authorList>
    </citation>
    <scope>NUCLEOTIDE SEQUENCE</scope>
    <source>
        <strain evidence="3">MAG 7</strain>
    </source>
</reference>
<feature type="chain" id="PRO_5042606563" evidence="2">
    <location>
        <begin position="23"/>
        <end position="125"/>
    </location>
</feature>
<organism evidence="3 4">
    <name type="scientific">Candidatus Pseudobacter hemicellulosilyticus</name>
    <dbReference type="NCBI Taxonomy" id="3121375"/>
    <lineage>
        <taxon>Bacteria</taxon>
        <taxon>Pseudomonadati</taxon>
        <taxon>Bacteroidota</taxon>
        <taxon>Chitinophagia</taxon>
        <taxon>Chitinophagales</taxon>
        <taxon>Chitinophagaceae</taxon>
        <taxon>Pseudobacter</taxon>
    </lineage>
</organism>
<name>A0AAJ5WWQ2_9BACT</name>
<keyword evidence="2" id="KW-0732">Signal</keyword>
<sequence length="125" mass="14239">MKKALIITIILFAALGYQEVQAQQQSRYKRLSEMQVPEAARLKMSSRPVRPATNRMAPAASQRTAAAVRYKPLPRMDQVLTARQQAMRQQGLTRNRKKQQGSHESMKAASEEARRSVRQGKLPRH</sequence>
<dbReference type="AlphaFoldDB" id="A0AAJ5WWQ2"/>
<feature type="compositionally biased region" description="Basic and acidic residues" evidence="1">
    <location>
        <begin position="104"/>
        <end position="115"/>
    </location>
</feature>
<evidence type="ECO:0000313" key="4">
    <source>
        <dbReference type="Proteomes" id="UP001220610"/>
    </source>
</evidence>
<protein>
    <submittedName>
        <fullName evidence="3">Uncharacterized protein</fullName>
    </submittedName>
</protein>
<evidence type="ECO:0000256" key="2">
    <source>
        <dbReference type="SAM" id="SignalP"/>
    </source>
</evidence>
<evidence type="ECO:0000313" key="3">
    <source>
        <dbReference type="EMBL" id="WEK36958.1"/>
    </source>
</evidence>
<accession>A0AAJ5WWQ2</accession>
<feature type="signal peptide" evidence="2">
    <location>
        <begin position="1"/>
        <end position="22"/>
    </location>
</feature>
<gene>
    <name evidence="3" type="ORF">P0Y53_05535</name>
</gene>
<proteinExistence type="predicted"/>
<feature type="compositionally biased region" description="Basic residues" evidence="1">
    <location>
        <begin position="116"/>
        <end position="125"/>
    </location>
</feature>